<evidence type="ECO:0000256" key="1">
    <source>
        <dbReference type="ARBA" id="ARBA00001974"/>
    </source>
</evidence>
<dbReference type="InterPro" id="IPR025700">
    <property type="entry name" value="Lys/Orn_oxygenase"/>
</dbReference>
<dbReference type="Pfam" id="PF13434">
    <property type="entry name" value="Lys_Orn_oxgnase"/>
    <property type="match status" value="1"/>
</dbReference>
<accession>A0ABT1VX73</accession>
<organism evidence="8 9">
    <name type="scientific">Rhizosaccharibacter radicis</name>
    <dbReference type="NCBI Taxonomy" id="2782605"/>
    <lineage>
        <taxon>Bacteria</taxon>
        <taxon>Pseudomonadati</taxon>
        <taxon>Pseudomonadota</taxon>
        <taxon>Alphaproteobacteria</taxon>
        <taxon>Acetobacterales</taxon>
        <taxon>Acetobacteraceae</taxon>
        <taxon>Rhizosaccharibacter</taxon>
    </lineage>
</organism>
<keyword evidence="9" id="KW-1185">Reference proteome</keyword>
<dbReference type="Gene3D" id="3.50.50.60">
    <property type="entry name" value="FAD/NAD(P)-binding domain"/>
    <property type="match status" value="1"/>
</dbReference>
<evidence type="ECO:0000313" key="9">
    <source>
        <dbReference type="Proteomes" id="UP001524547"/>
    </source>
</evidence>
<reference evidence="8 9" key="1">
    <citation type="submission" date="2022-06" db="EMBL/GenBank/DDBJ databases">
        <title>Rhizosaccharibacter gen. nov. sp. nov. KSS12, endophytic bacteria isolated from sugarcane.</title>
        <authorList>
            <person name="Pitiwittayakul N."/>
        </authorList>
    </citation>
    <scope>NUCLEOTIDE SEQUENCE [LARGE SCALE GENOMIC DNA]</scope>
    <source>
        <strain evidence="8 9">KSS12</strain>
    </source>
</reference>
<comment type="similarity">
    <text evidence="3">Belongs to the lysine N(6)-hydroxylase/L-ornithine N(5)-oxygenase family.</text>
</comment>
<dbReference type="Proteomes" id="UP001524547">
    <property type="component" value="Unassembled WGS sequence"/>
</dbReference>
<dbReference type="PANTHER" id="PTHR43539">
    <property type="entry name" value="FLAVIN-BINDING MONOOXYGENASE-LIKE PROTEIN (AFU_ORTHOLOGUE AFUA_4G09220)"/>
    <property type="match status" value="1"/>
</dbReference>
<evidence type="ECO:0000256" key="2">
    <source>
        <dbReference type="ARBA" id="ARBA00004924"/>
    </source>
</evidence>
<evidence type="ECO:0000256" key="7">
    <source>
        <dbReference type="ARBA" id="ARBA00023002"/>
    </source>
</evidence>
<comment type="cofactor">
    <cofactor evidence="1">
        <name>FAD</name>
        <dbReference type="ChEBI" id="CHEBI:57692"/>
    </cofactor>
</comment>
<dbReference type="EMBL" id="JAMZEJ010000002">
    <property type="protein sequence ID" value="MCQ8239970.1"/>
    <property type="molecule type" value="Genomic_DNA"/>
</dbReference>
<evidence type="ECO:0000313" key="8">
    <source>
        <dbReference type="EMBL" id="MCQ8239970.1"/>
    </source>
</evidence>
<dbReference type="SUPFAM" id="SSF51905">
    <property type="entry name" value="FAD/NAD(P)-binding domain"/>
    <property type="match status" value="2"/>
</dbReference>
<name>A0ABT1VX73_9PROT</name>
<evidence type="ECO:0000256" key="3">
    <source>
        <dbReference type="ARBA" id="ARBA00007588"/>
    </source>
</evidence>
<dbReference type="InterPro" id="IPR050982">
    <property type="entry name" value="Auxin_biosynth/cation_transpt"/>
</dbReference>
<evidence type="ECO:0000256" key="4">
    <source>
        <dbReference type="ARBA" id="ARBA00022630"/>
    </source>
</evidence>
<keyword evidence="4" id="KW-0285">Flavoprotein</keyword>
<protein>
    <submittedName>
        <fullName evidence="8">NAD(P)/FAD-dependent oxidoreductase</fullName>
    </submittedName>
</protein>
<keyword evidence="5" id="KW-0274">FAD</keyword>
<dbReference type="PANTHER" id="PTHR43539:SF91">
    <property type="entry name" value="FAD-DEPENDENT URATE HYDROXYLASE"/>
    <property type="match status" value="1"/>
</dbReference>
<comment type="caution">
    <text evidence="8">The sequence shown here is derived from an EMBL/GenBank/DDBJ whole genome shotgun (WGS) entry which is preliminary data.</text>
</comment>
<evidence type="ECO:0000256" key="5">
    <source>
        <dbReference type="ARBA" id="ARBA00022827"/>
    </source>
</evidence>
<dbReference type="InterPro" id="IPR036188">
    <property type="entry name" value="FAD/NAD-bd_sf"/>
</dbReference>
<proteinExistence type="inferred from homology"/>
<comment type="pathway">
    <text evidence="2">Siderophore biosynthesis.</text>
</comment>
<keyword evidence="7" id="KW-0560">Oxidoreductase</keyword>
<sequence length="488" mass="52948">MTAGDGGAAPGAGLAALENRVREDLRRIDYPSLPWVPPRRASNGQAVLDVAIIGGGQGGLAAAFGLLREKVSAIRVFDRNPAGTEGPWVTFARMITLRTPKHVTGPDGGIPSLTPRAWYEASHGSAAWEALNKIPREDWQSYLGWFRRVLELPVENNSSVVAIEPVTEGGNTLLRLSVEGPDGAVRPVLARKVVLATGMDGGGAWNVPDVIRQGLPPDRYAHTAQEIDFARLRGKRIGVLGAGASAFDNAATALEHGAASVTLCVRRRELPRINPYRWMENAGFLGHFASLPDLQRWRFMRHIFELNQPPPQDTFWRCRRHPNFSMLTGCAWQDVRMNGDAIAVTTPDGQLDFDFLVVGTGFLVDLGLRPELSAVAGHVALWRDRFAPPPGEEHAGLGSHPYLGDGFQFLERVPGSCPALAHIHNFTFGATPSMGLSGASISGMRYGVARLVSALCRSLFREDAEAHLDSLLRYDTAELVSLEPPQTA</sequence>
<evidence type="ECO:0000256" key="6">
    <source>
        <dbReference type="ARBA" id="ARBA00022857"/>
    </source>
</evidence>
<keyword evidence="6" id="KW-0521">NADP</keyword>
<gene>
    <name evidence="8" type="ORF">NFI88_03830</name>
</gene>
<dbReference type="PRINTS" id="PR00368">
    <property type="entry name" value="FADPNR"/>
</dbReference>